<dbReference type="EMBL" id="CP036402">
    <property type="protein sequence ID" value="QBI21935.1"/>
    <property type="molecule type" value="Genomic_DNA"/>
</dbReference>
<keyword evidence="4 8" id="KW-0488">Methylation</keyword>
<evidence type="ECO:0000256" key="3">
    <source>
        <dbReference type="ARBA" id="ARBA00010835"/>
    </source>
</evidence>
<dbReference type="FunFam" id="3.30.70.1660:FF:000002">
    <property type="entry name" value="Peptide chain release factor 1"/>
    <property type="match status" value="1"/>
</dbReference>
<dbReference type="OrthoDB" id="9806673at2"/>
<dbReference type="HAMAP" id="MF_00093">
    <property type="entry name" value="Rel_fac_1"/>
    <property type="match status" value="1"/>
</dbReference>
<evidence type="ECO:0000256" key="2">
    <source>
        <dbReference type="ARBA" id="ARBA00004496"/>
    </source>
</evidence>
<evidence type="ECO:0000313" key="12">
    <source>
        <dbReference type="Proteomes" id="UP000291469"/>
    </source>
</evidence>
<dbReference type="NCBIfam" id="NF001859">
    <property type="entry name" value="PRK00591.1"/>
    <property type="match status" value="1"/>
</dbReference>
<protein>
    <recommendedName>
        <fullName evidence="7 8">Peptide chain release factor 1</fullName>
        <shortName evidence="8">RF-1</shortName>
    </recommendedName>
</protein>
<dbReference type="FunFam" id="3.30.70.1660:FF:000004">
    <property type="entry name" value="Peptide chain release factor 1"/>
    <property type="match status" value="1"/>
</dbReference>
<keyword evidence="6 8" id="KW-0648">Protein biosynthesis</keyword>
<dbReference type="KEGG" id="erz:ER308_05950"/>
<organism evidence="11 12">
    <name type="scientific">Egibacter rhizosphaerae</name>
    <dbReference type="NCBI Taxonomy" id="1670831"/>
    <lineage>
        <taxon>Bacteria</taxon>
        <taxon>Bacillati</taxon>
        <taxon>Actinomycetota</taxon>
        <taxon>Nitriliruptoria</taxon>
        <taxon>Egibacterales</taxon>
        <taxon>Egibacteraceae</taxon>
        <taxon>Egibacter</taxon>
    </lineage>
</organism>
<dbReference type="Pfam" id="PF00472">
    <property type="entry name" value="RF-1"/>
    <property type="match status" value="1"/>
</dbReference>
<feature type="modified residue" description="N5-methylglutamine" evidence="8">
    <location>
        <position position="235"/>
    </location>
</feature>
<feature type="region of interest" description="Disordered" evidence="9">
    <location>
        <begin position="284"/>
        <end position="307"/>
    </location>
</feature>
<feature type="domain" description="Prokaryotic-type class I peptide chain release factors" evidence="10">
    <location>
        <begin position="228"/>
        <end position="244"/>
    </location>
</feature>
<evidence type="ECO:0000256" key="1">
    <source>
        <dbReference type="ARBA" id="ARBA00002986"/>
    </source>
</evidence>
<dbReference type="InterPro" id="IPR045853">
    <property type="entry name" value="Pep_chain_release_fac_I_sf"/>
</dbReference>
<dbReference type="InterPro" id="IPR050057">
    <property type="entry name" value="Prokaryotic/Mito_RF"/>
</dbReference>
<dbReference type="SMART" id="SM00937">
    <property type="entry name" value="PCRF"/>
    <property type="match status" value="1"/>
</dbReference>
<evidence type="ECO:0000256" key="7">
    <source>
        <dbReference type="ARBA" id="ARBA00050039"/>
    </source>
</evidence>
<evidence type="ECO:0000259" key="10">
    <source>
        <dbReference type="PROSITE" id="PS00745"/>
    </source>
</evidence>
<dbReference type="FunFam" id="3.30.160.20:FF:000004">
    <property type="entry name" value="Peptide chain release factor 1"/>
    <property type="match status" value="1"/>
</dbReference>
<name>A0A411YL62_9ACTN</name>
<comment type="function">
    <text evidence="1 8">Peptide chain release factor 1 directs the termination of translation in response to the peptide chain termination codons UAG and UAA.</text>
</comment>
<evidence type="ECO:0000256" key="6">
    <source>
        <dbReference type="ARBA" id="ARBA00022917"/>
    </source>
</evidence>
<comment type="PTM">
    <text evidence="8">Methylated by PrmC. Methylation increases the termination efficiency of RF1.</text>
</comment>
<dbReference type="InterPro" id="IPR005139">
    <property type="entry name" value="PCRF"/>
</dbReference>
<evidence type="ECO:0000256" key="9">
    <source>
        <dbReference type="SAM" id="MobiDB-lite"/>
    </source>
</evidence>
<feature type="compositionally biased region" description="Basic and acidic residues" evidence="9">
    <location>
        <begin position="284"/>
        <end position="293"/>
    </location>
</feature>
<evidence type="ECO:0000313" key="11">
    <source>
        <dbReference type="EMBL" id="QBI21935.1"/>
    </source>
</evidence>
<evidence type="ECO:0000256" key="5">
    <source>
        <dbReference type="ARBA" id="ARBA00022490"/>
    </source>
</evidence>
<dbReference type="PANTHER" id="PTHR43804:SF7">
    <property type="entry name" value="LD18447P"/>
    <property type="match status" value="1"/>
</dbReference>
<dbReference type="InterPro" id="IPR000352">
    <property type="entry name" value="Pep_chain_release_fac_I"/>
</dbReference>
<evidence type="ECO:0000256" key="8">
    <source>
        <dbReference type="HAMAP-Rule" id="MF_00093"/>
    </source>
</evidence>
<dbReference type="PROSITE" id="PS00745">
    <property type="entry name" value="RF_PROK_I"/>
    <property type="match status" value="1"/>
</dbReference>
<dbReference type="Gene3D" id="3.30.70.1660">
    <property type="match status" value="1"/>
</dbReference>
<sequence>MEDLRPRLEELVRTHAELEAALADPEVLGDHKRYRETAKRHADLTEVVRVYDSYTQAVEDAAAARELAKESEGEDRDAFRAEAEQNEARAEELGQRLRVLLLPKDPNDDKDVIVEIRAGAGGDEAALFAGELHRMYTRFAERQGWRVEDLSASEGSVGGVKEVVFQVSGDGVWPRLKHESGVHRVQRVPQTESQGRIHTSTASVAVMPEAEDVDVQVAEHELKVDTYRASGPGGQSVNTTDSAVRITHLPTGVVVSMQDEKSQLQNREKAMRVLRARLLQAEQERQAQERADQRAAQIGSGDRSEKIRTYNFPQTRITDHRIGVTVHNLEDVLGGQLDEIVEALSQEEQRRRLEALSDGEEPAAAGS</sequence>
<dbReference type="NCBIfam" id="TIGR00019">
    <property type="entry name" value="prfA"/>
    <property type="match status" value="1"/>
</dbReference>
<accession>A0A411YL62</accession>
<gene>
    <name evidence="8 11" type="primary">prfA</name>
    <name evidence="11" type="ORF">ER308_05950</name>
</gene>
<proteinExistence type="inferred from homology"/>
<keyword evidence="12" id="KW-1185">Reference proteome</keyword>
<dbReference type="InterPro" id="IPR004373">
    <property type="entry name" value="RF-1"/>
</dbReference>
<dbReference type="Proteomes" id="UP000291469">
    <property type="component" value="Chromosome"/>
</dbReference>
<evidence type="ECO:0000256" key="4">
    <source>
        <dbReference type="ARBA" id="ARBA00022481"/>
    </source>
</evidence>
<dbReference type="Gene3D" id="3.30.160.20">
    <property type="match status" value="1"/>
</dbReference>
<comment type="subcellular location">
    <subcellularLocation>
        <location evidence="2 8">Cytoplasm</location>
    </subcellularLocation>
</comment>
<dbReference type="SUPFAM" id="SSF75620">
    <property type="entry name" value="Release factor"/>
    <property type="match status" value="1"/>
</dbReference>
<dbReference type="AlphaFoldDB" id="A0A411YL62"/>
<dbReference type="GO" id="GO:0005829">
    <property type="term" value="C:cytosol"/>
    <property type="evidence" value="ECO:0007669"/>
    <property type="project" value="UniProtKB-ARBA"/>
</dbReference>
<feature type="region of interest" description="Disordered" evidence="9">
    <location>
        <begin position="68"/>
        <end position="87"/>
    </location>
</feature>
<reference evidence="11 12" key="1">
    <citation type="submission" date="2019-01" db="EMBL/GenBank/DDBJ databases">
        <title>Egibacter rhizosphaerae EGI 80759T.</title>
        <authorList>
            <person name="Chen D.-D."/>
            <person name="Tian Y."/>
            <person name="Jiao J.-Y."/>
            <person name="Zhang X.-T."/>
            <person name="Zhang Y.-G."/>
            <person name="Zhang Y."/>
            <person name="Xiao M."/>
            <person name="Shu W.-S."/>
            <person name="Li W.-J."/>
        </authorList>
    </citation>
    <scope>NUCLEOTIDE SEQUENCE [LARGE SCALE GENOMIC DNA]</scope>
    <source>
        <strain evidence="11 12">EGI 80759</strain>
    </source>
</reference>
<dbReference type="Pfam" id="PF03462">
    <property type="entry name" value="PCRF"/>
    <property type="match status" value="1"/>
</dbReference>
<dbReference type="GO" id="GO:0016149">
    <property type="term" value="F:translation release factor activity, codon specific"/>
    <property type="evidence" value="ECO:0007669"/>
    <property type="project" value="UniProtKB-UniRule"/>
</dbReference>
<dbReference type="Gene3D" id="6.10.140.1950">
    <property type="match status" value="1"/>
</dbReference>
<dbReference type="PANTHER" id="PTHR43804">
    <property type="entry name" value="LD18447P"/>
    <property type="match status" value="1"/>
</dbReference>
<comment type="similarity">
    <text evidence="3 8">Belongs to the prokaryotic/mitochondrial release factor family.</text>
</comment>
<keyword evidence="5 8" id="KW-0963">Cytoplasm</keyword>